<dbReference type="Gene3D" id="3.40.50.720">
    <property type="entry name" value="NAD(P)-binding Rossmann-like Domain"/>
    <property type="match status" value="1"/>
</dbReference>
<dbReference type="PANTHER" id="PTHR43245">
    <property type="entry name" value="BIFUNCTIONAL POLYMYXIN RESISTANCE PROTEIN ARNA"/>
    <property type="match status" value="1"/>
</dbReference>
<reference evidence="2 3" key="1">
    <citation type="submission" date="2019-11" db="EMBL/GenBank/DDBJ databases">
        <title>Acidiferrimicrobium australis gen. nov., sp. nov., an acidophilic and obligately heterotrophic, member of the Actinobacteria that catalyses dissimilatory oxido- reduction of iron isolated from metal-rich acidic water in Chile.</title>
        <authorList>
            <person name="Gonzalez D."/>
            <person name="Huber K."/>
            <person name="Hedrich S."/>
            <person name="Rojas-Villalobos C."/>
            <person name="Quatrini R."/>
            <person name="Dinamarca M.A."/>
            <person name="Schwarz A."/>
            <person name="Canales C."/>
            <person name="Nancucheo I."/>
        </authorList>
    </citation>
    <scope>NUCLEOTIDE SEQUENCE [LARGE SCALE GENOMIC DNA]</scope>
    <source>
        <strain evidence="2 3">USS-CCA1</strain>
    </source>
</reference>
<dbReference type="InterPro" id="IPR036291">
    <property type="entry name" value="NAD(P)-bd_dom_sf"/>
</dbReference>
<evidence type="ECO:0000313" key="2">
    <source>
        <dbReference type="EMBL" id="MST31668.1"/>
    </source>
</evidence>
<evidence type="ECO:0000259" key="1">
    <source>
        <dbReference type="Pfam" id="PF01370"/>
    </source>
</evidence>
<name>A0ABW9QPP9_9ACTN</name>
<feature type="non-terminal residue" evidence="2">
    <location>
        <position position="343"/>
    </location>
</feature>
<dbReference type="SUPFAM" id="SSF51735">
    <property type="entry name" value="NAD(P)-binding Rossmann-fold domains"/>
    <property type="match status" value="1"/>
</dbReference>
<dbReference type="Pfam" id="PF01370">
    <property type="entry name" value="Epimerase"/>
    <property type="match status" value="1"/>
</dbReference>
<dbReference type="EMBL" id="WJHE01000112">
    <property type="protein sequence ID" value="MST31668.1"/>
    <property type="molecule type" value="Genomic_DNA"/>
</dbReference>
<keyword evidence="3" id="KW-1185">Reference proteome</keyword>
<organism evidence="2 3">
    <name type="scientific">Acidiferrimicrobium australe</name>
    <dbReference type="NCBI Taxonomy" id="2664430"/>
    <lineage>
        <taxon>Bacteria</taxon>
        <taxon>Bacillati</taxon>
        <taxon>Actinomycetota</taxon>
        <taxon>Acidimicrobiia</taxon>
        <taxon>Acidimicrobiales</taxon>
        <taxon>Acidimicrobiaceae</taxon>
        <taxon>Acidiferrimicrobium</taxon>
    </lineage>
</organism>
<dbReference type="InterPro" id="IPR050177">
    <property type="entry name" value="Lipid_A_modif_metabolic_enz"/>
</dbReference>
<feature type="domain" description="NAD-dependent epimerase/dehydratase" evidence="1">
    <location>
        <begin position="5"/>
        <end position="231"/>
    </location>
</feature>
<dbReference type="Proteomes" id="UP000437736">
    <property type="component" value="Unassembled WGS sequence"/>
</dbReference>
<accession>A0ABW9QPP9</accession>
<gene>
    <name evidence="2" type="ORF">GHK86_02860</name>
</gene>
<protein>
    <submittedName>
        <fullName evidence="2">NAD-dependent epimerase/dehydratase family protein</fullName>
    </submittedName>
</protein>
<evidence type="ECO:0000313" key="3">
    <source>
        <dbReference type="Proteomes" id="UP000437736"/>
    </source>
</evidence>
<proteinExistence type="predicted"/>
<comment type="caution">
    <text evidence="2">The sequence shown here is derived from an EMBL/GenBank/DDBJ whole genome shotgun (WGS) entry which is preliminary data.</text>
</comment>
<sequence>MGRRILVTGLGSYWGGRVARALETRPDVDVIVGMDTAAPRVALERTEFVRCDETYSILARLVRATQVDTVVHAALIVDSTGSGARRIHDNNVIGTMNLLAAASASDSAVRHLVVKSSALVYGADQRDPTWFAEDTPRSAPARTSIERSLIEIEGHLQGFAEEAGGRRVAILRFANVLGEGIVTPLTRALDLPAVPVVAGFDPLLQFVAETDVVAAMAWAVGRELEGTFNVAGDGRLPWSEVIALAGKHPWPLPPLGAPLWGELLGRLRVVDLPPEVIALLRYGRGVDNRRSKEAGFRYHCSTLGAVQAHVERQRLRHAVGAEPGYRYEAEVEAFFRHSPAVVR</sequence>
<dbReference type="InterPro" id="IPR001509">
    <property type="entry name" value="Epimerase_deHydtase"/>
</dbReference>
<dbReference type="PANTHER" id="PTHR43245:SF52">
    <property type="entry name" value="NAD-DEPENDENT EPIMERASE_DEHYDRATASE"/>
    <property type="match status" value="1"/>
</dbReference>